<keyword evidence="3" id="KW-0418">Kinase</keyword>
<dbReference type="GO" id="GO:0050277">
    <property type="term" value="F:sedoheptulokinase activity"/>
    <property type="evidence" value="ECO:0007669"/>
    <property type="project" value="TreeGrafter"/>
</dbReference>
<organism evidence="6">
    <name type="scientific">Strongyloides stercoralis</name>
    <name type="common">Threadworm</name>
    <dbReference type="NCBI Taxonomy" id="6248"/>
    <lineage>
        <taxon>Eukaryota</taxon>
        <taxon>Metazoa</taxon>
        <taxon>Ecdysozoa</taxon>
        <taxon>Nematoda</taxon>
        <taxon>Chromadorea</taxon>
        <taxon>Rhabditida</taxon>
        <taxon>Tylenchina</taxon>
        <taxon>Panagrolaimomorpha</taxon>
        <taxon>Strongyloidoidea</taxon>
        <taxon>Strongyloididae</taxon>
        <taxon>Strongyloides</taxon>
    </lineage>
</organism>
<evidence type="ECO:0000313" key="7">
    <source>
        <dbReference type="WBParaSite" id="TCONS_00007908.p1"/>
    </source>
</evidence>
<comment type="similarity">
    <text evidence="1">Belongs to the FGGY kinase family.</text>
</comment>
<dbReference type="InterPro" id="IPR018484">
    <property type="entry name" value="FGGY_N"/>
</dbReference>
<keyword evidence="5" id="KW-1185">Reference proteome</keyword>
<dbReference type="InterPro" id="IPR043129">
    <property type="entry name" value="ATPase_NBD"/>
</dbReference>
<evidence type="ECO:0000313" key="5">
    <source>
        <dbReference type="Proteomes" id="UP000035681"/>
    </source>
</evidence>
<dbReference type="Gene3D" id="3.30.420.40">
    <property type="match status" value="1"/>
</dbReference>
<dbReference type="Proteomes" id="UP000035681">
    <property type="component" value="Unplaced"/>
</dbReference>
<dbReference type="SUPFAM" id="SSF53067">
    <property type="entry name" value="Actin-like ATPase domain"/>
    <property type="match status" value="1"/>
</dbReference>
<accession>A0A0K0EIQ9</accession>
<proteinExistence type="inferred from homology"/>
<evidence type="ECO:0000313" key="6">
    <source>
        <dbReference type="WBParaSite" id="SSTP_0000936500.1"/>
    </source>
</evidence>
<dbReference type="WBParaSite" id="SSTP_0000936500.1">
    <property type="protein sequence ID" value="SSTP_0000936500.1"/>
    <property type="gene ID" value="SSTP_0000936500"/>
</dbReference>
<dbReference type="GO" id="GO:0006071">
    <property type="term" value="P:glycerol metabolic process"/>
    <property type="evidence" value="ECO:0007669"/>
    <property type="project" value="TreeGrafter"/>
</dbReference>
<dbReference type="AlphaFoldDB" id="A0A0K0EIQ9"/>
<reference evidence="6" key="1">
    <citation type="submission" date="2015-08" db="UniProtKB">
        <authorList>
            <consortium name="WormBaseParasite"/>
        </authorList>
    </citation>
    <scope>IDENTIFICATION</scope>
</reference>
<dbReference type="WBParaSite" id="TCONS_00007908.p1">
    <property type="protein sequence ID" value="TCONS_00007908.p1"/>
    <property type="gene ID" value="XLOC_005921"/>
</dbReference>
<dbReference type="GO" id="GO:0005829">
    <property type="term" value="C:cytosol"/>
    <property type="evidence" value="ECO:0007669"/>
    <property type="project" value="TreeGrafter"/>
</dbReference>
<evidence type="ECO:0000256" key="3">
    <source>
        <dbReference type="ARBA" id="ARBA00022777"/>
    </source>
</evidence>
<dbReference type="PANTHER" id="PTHR10196">
    <property type="entry name" value="SUGAR KINASE"/>
    <property type="match status" value="1"/>
</dbReference>
<name>A0A0K0EIQ9_STRER</name>
<evidence type="ECO:0000256" key="2">
    <source>
        <dbReference type="ARBA" id="ARBA00022679"/>
    </source>
</evidence>
<evidence type="ECO:0000256" key="1">
    <source>
        <dbReference type="ARBA" id="ARBA00009156"/>
    </source>
</evidence>
<dbReference type="PANTHER" id="PTHR10196:SF67">
    <property type="entry name" value="SEDOHEPTULOKINASE"/>
    <property type="match status" value="1"/>
</dbReference>
<dbReference type="STRING" id="6248.A0A0K0EIQ9"/>
<evidence type="ECO:0000259" key="4">
    <source>
        <dbReference type="Pfam" id="PF00370"/>
    </source>
</evidence>
<dbReference type="Pfam" id="PF00370">
    <property type="entry name" value="FGGY_N"/>
    <property type="match status" value="1"/>
</dbReference>
<keyword evidence="2" id="KW-0808">Transferase</keyword>
<feature type="domain" description="Carbohydrate kinase FGGY N-terminal" evidence="4">
    <location>
        <begin position="1"/>
        <end position="245"/>
    </location>
</feature>
<protein>
    <submittedName>
        <fullName evidence="6 7">FGGY_N domain-containing protein</fullName>
    </submittedName>
</protein>
<sequence>MSLGIDIGTTSIKICFIDTKNNVYFSSSKVHESDVKIRPTYHEQDPLKIIETLINLLKNLPIQIDNVKSLRISGQIHGIILWNSSITRKLEKCSNLITWMDERCDENFIHNIKKKVGESLKISKGYGLLTLLWLRENDINFLLNFDRCGTIMDFICCYLKDNFSEVFITDQNAVSWGFFNDIKNNFDLEILSKLFPNNFFNDYMILPKIVAANNSIGNTIKTSSIFGIPNDIQIKACLGDLQASLSIVTLREPVLFIIIGTSAQVSFILPDTSDIVNKLQENKLLLRNKFIPNYSAWTGALMNGGNALSKMVNIICNLYSDILSINDDDKKKLKEKICWEKLLNMSPNINQSTINNLIFEKLFLDERFNDTVQDKHLPNGLVICGLNENTSIKDIFSSIAYKIIENMHNIVSTTTLFSLGISKMTLIGKANTPLFKSLIMHFYKNQSVMELKDLYPESVSIDSALGSAMFDDVTSCNNF</sequence>